<dbReference type="Pfam" id="PF25917">
    <property type="entry name" value="BSH_RND"/>
    <property type="match status" value="1"/>
</dbReference>
<keyword evidence="9" id="KW-1185">Reference proteome</keyword>
<dbReference type="OrthoDB" id="9806939at2"/>
<sequence length="380" mass="40580">MRNQTTLALVALASLTVTACGKPAGPPQMPPPAVSVATPLTQNVVDWDDFTGRFEAPEQVQVRARTGGYLQQVHFKDGQFVRKGQLLFTLDPRPAQAALAAAQAQAQSARSELRRAQSLLEAQAFSREEFEARRAASLVAEATLRARQLDLEFTRVTAPISGVVSDRRVDPGNVISGGTSNGDILTTVVSTNPIHFVFDASEAQYLRYQREATSRSGAPVRIRLQDEAEPRWNARLEFSDNALDPNSGAVRLRAAVNNPNGFLKPGMFGSARMAATGAYPALLVPEAAVVSDGPRKVVYVAQANGDVLIKPVQTGPTTGGLRVIRSGIRPDDRVIVNGLQRVRPGQKVQAKLTAISRTEQAAATSFTPALSPAATATPAN</sequence>
<feature type="domain" description="Multidrug resistance protein MdtA-like beta-barrel" evidence="6">
    <location>
        <begin position="193"/>
        <end position="275"/>
    </location>
</feature>
<comment type="subcellular location">
    <subcellularLocation>
        <location evidence="1">Cell envelope</location>
    </subcellularLocation>
</comment>
<comment type="similarity">
    <text evidence="2">Belongs to the membrane fusion protein (MFP) (TC 8.A.1) family.</text>
</comment>
<dbReference type="InterPro" id="IPR006143">
    <property type="entry name" value="RND_pump_MFP"/>
</dbReference>
<feature type="domain" description="Multidrug resistance protein MdtA-like C-terminal permuted SH3" evidence="7">
    <location>
        <begin position="281"/>
        <end position="341"/>
    </location>
</feature>
<dbReference type="Pfam" id="PF25967">
    <property type="entry name" value="RND-MFP_C"/>
    <property type="match status" value="1"/>
</dbReference>
<comment type="caution">
    <text evidence="8">The sequence shown here is derived from an EMBL/GenBank/DDBJ whole genome shotgun (WGS) entry which is preliminary data.</text>
</comment>
<dbReference type="PROSITE" id="PS51257">
    <property type="entry name" value="PROKAR_LIPOPROTEIN"/>
    <property type="match status" value="1"/>
</dbReference>
<evidence type="ECO:0000259" key="5">
    <source>
        <dbReference type="Pfam" id="PF25917"/>
    </source>
</evidence>
<accession>A0A328ABU7</accession>
<evidence type="ECO:0000256" key="3">
    <source>
        <dbReference type="SAM" id="SignalP"/>
    </source>
</evidence>
<dbReference type="Pfam" id="PF25876">
    <property type="entry name" value="HH_MFP_RND"/>
    <property type="match status" value="1"/>
</dbReference>
<evidence type="ECO:0000313" key="9">
    <source>
        <dbReference type="Proteomes" id="UP000249725"/>
    </source>
</evidence>
<dbReference type="GO" id="GO:0022857">
    <property type="term" value="F:transmembrane transporter activity"/>
    <property type="evidence" value="ECO:0007669"/>
    <property type="project" value="InterPro"/>
</dbReference>
<dbReference type="EMBL" id="QFYR01000003">
    <property type="protein sequence ID" value="RAK52273.1"/>
    <property type="molecule type" value="Genomic_DNA"/>
</dbReference>
<feature type="chain" id="PRO_5016415844" evidence="3">
    <location>
        <begin position="20"/>
        <end position="380"/>
    </location>
</feature>
<dbReference type="SUPFAM" id="SSF111369">
    <property type="entry name" value="HlyD-like secretion proteins"/>
    <property type="match status" value="1"/>
</dbReference>
<proteinExistence type="inferred from homology"/>
<evidence type="ECO:0000256" key="2">
    <source>
        <dbReference type="ARBA" id="ARBA00009477"/>
    </source>
</evidence>
<dbReference type="Gene3D" id="1.10.287.470">
    <property type="entry name" value="Helix hairpin bin"/>
    <property type="match status" value="1"/>
</dbReference>
<protein>
    <submittedName>
        <fullName evidence="8">Efflux transporter periplasmic adaptor subunit</fullName>
    </submittedName>
</protein>
<dbReference type="NCBIfam" id="TIGR01730">
    <property type="entry name" value="RND_mfp"/>
    <property type="match status" value="1"/>
</dbReference>
<dbReference type="InterPro" id="IPR058626">
    <property type="entry name" value="MdtA-like_b-barrel"/>
</dbReference>
<dbReference type="AlphaFoldDB" id="A0A328ABU7"/>
<dbReference type="RefSeq" id="WP_111515597.1">
    <property type="nucleotide sequence ID" value="NZ_QFYR01000003.1"/>
</dbReference>
<dbReference type="InterPro" id="IPR058627">
    <property type="entry name" value="MdtA-like_C"/>
</dbReference>
<dbReference type="PANTHER" id="PTHR30158:SF24">
    <property type="entry name" value="HLYD FAMILY SECRETION PROTEIN"/>
    <property type="match status" value="1"/>
</dbReference>
<dbReference type="InterPro" id="IPR058625">
    <property type="entry name" value="MdtA-like_BSH"/>
</dbReference>
<feature type="domain" description="Multidrug resistance protein MdtA-like barrel-sandwich hybrid" evidence="5">
    <location>
        <begin position="58"/>
        <end position="186"/>
    </location>
</feature>
<dbReference type="GO" id="GO:0030313">
    <property type="term" value="C:cell envelope"/>
    <property type="evidence" value="ECO:0007669"/>
    <property type="project" value="UniProtKB-SubCell"/>
</dbReference>
<dbReference type="Pfam" id="PF25944">
    <property type="entry name" value="Beta-barrel_RND"/>
    <property type="match status" value="1"/>
</dbReference>
<dbReference type="GO" id="GO:0046677">
    <property type="term" value="P:response to antibiotic"/>
    <property type="evidence" value="ECO:0007669"/>
    <property type="project" value="TreeGrafter"/>
</dbReference>
<keyword evidence="3" id="KW-0732">Signal</keyword>
<feature type="signal peptide" evidence="3">
    <location>
        <begin position="1"/>
        <end position="19"/>
    </location>
</feature>
<evidence type="ECO:0000259" key="6">
    <source>
        <dbReference type="Pfam" id="PF25944"/>
    </source>
</evidence>
<dbReference type="Gene3D" id="2.40.30.170">
    <property type="match status" value="1"/>
</dbReference>
<evidence type="ECO:0000259" key="4">
    <source>
        <dbReference type="Pfam" id="PF25876"/>
    </source>
</evidence>
<gene>
    <name evidence="8" type="ORF">DJ018_14115</name>
</gene>
<dbReference type="Proteomes" id="UP000249725">
    <property type="component" value="Unassembled WGS sequence"/>
</dbReference>
<dbReference type="InterPro" id="IPR058624">
    <property type="entry name" value="MdtA-like_HH"/>
</dbReference>
<feature type="domain" description="Multidrug resistance protein MdtA-like alpha-helical hairpin" evidence="4">
    <location>
        <begin position="94"/>
        <end position="154"/>
    </location>
</feature>
<evidence type="ECO:0000259" key="7">
    <source>
        <dbReference type="Pfam" id="PF25967"/>
    </source>
</evidence>
<organism evidence="8 9">
    <name type="scientific">Phenylobacterium deserti</name>
    <dbReference type="NCBI Taxonomy" id="1914756"/>
    <lineage>
        <taxon>Bacteria</taxon>
        <taxon>Pseudomonadati</taxon>
        <taxon>Pseudomonadota</taxon>
        <taxon>Alphaproteobacteria</taxon>
        <taxon>Caulobacterales</taxon>
        <taxon>Caulobacteraceae</taxon>
        <taxon>Phenylobacterium</taxon>
    </lineage>
</organism>
<evidence type="ECO:0000313" key="8">
    <source>
        <dbReference type="EMBL" id="RAK52273.1"/>
    </source>
</evidence>
<dbReference type="PANTHER" id="PTHR30158">
    <property type="entry name" value="ACRA/E-RELATED COMPONENT OF DRUG EFFLUX TRANSPORTER"/>
    <property type="match status" value="1"/>
</dbReference>
<name>A0A328ABU7_9CAUL</name>
<dbReference type="Gene3D" id="2.40.420.20">
    <property type="match status" value="1"/>
</dbReference>
<evidence type="ECO:0000256" key="1">
    <source>
        <dbReference type="ARBA" id="ARBA00004196"/>
    </source>
</evidence>
<dbReference type="PRINTS" id="PR01490">
    <property type="entry name" value="RTXTOXIND"/>
</dbReference>
<dbReference type="Gene3D" id="2.40.50.100">
    <property type="match status" value="1"/>
</dbReference>
<reference evidence="9" key="1">
    <citation type="submission" date="2018-05" db="EMBL/GenBank/DDBJ databases">
        <authorList>
            <person name="Li X."/>
        </authorList>
    </citation>
    <scope>NUCLEOTIDE SEQUENCE [LARGE SCALE GENOMIC DNA]</scope>
    <source>
        <strain evidence="9">YIM 73061</strain>
    </source>
</reference>
<dbReference type="GO" id="GO:0005886">
    <property type="term" value="C:plasma membrane"/>
    <property type="evidence" value="ECO:0007669"/>
    <property type="project" value="TreeGrafter"/>
</dbReference>